<feature type="compositionally biased region" description="Basic and acidic residues" evidence="1">
    <location>
        <begin position="229"/>
        <end position="238"/>
    </location>
</feature>
<dbReference type="Gene3D" id="3.40.50.10140">
    <property type="entry name" value="Toll/interleukin-1 receptor homology (TIR) domain"/>
    <property type="match status" value="1"/>
</dbReference>
<evidence type="ECO:0000256" key="1">
    <source>
        <dbReference type="SAM" id="MobiDB-lite"/>
    </source>
</evidence>
<evidence type="ECO:0000313" key="4">
    <source>
        <dbReference type="Proteomes" id="UP000001937"/>
    </source>
</evidence>
<dbReference type="InterPro" id="IPR035897">
    <property type="entry name" value="Toll_tir_struct_dom_sf"/>
</dbReference>
<feature type="compositionally biased region" description="Low complexity" evidence="1">
    <location>
        <begin position="251"/>
        <end position="264"/>
    </location>
</feature>
<reference evidence="3 4" key="1">
    <citation type="journal article" date="2007" name="Genome Res.">
        <title>Genome characteristics of facultatively symbiotic Frankia sp. strains reflect host range and host plant biogeography.</title>
        <authorList>
            <person name="Normand P."/>
            <person name="Lapierre P."/>
            <person name="Tisa L.S."/>
            <person name="Gogarten J.P."/>
            <person name="Alloisio N."/>
            <person name="Bagnarol E."/>
            <person name="Bassi C.A."/>
            <person name="Berry A.M."/>
            <person name="Bickhart D.M."/>
            <person name="Choisne N."/>
            <person name="Couloux A."/>
            <person name="Cournoyer B."/>
            <person name="Cruveiller S."/>
            <person name="Daubin V."/>
            <person name="Demange N."/>
            <person name="Francino M.P."/>
            <person name="Goltsman E."/>
            <person name="Huang Y."/>
            <person name="Kopp O.R."/>
            <person name="Labarre L."/>
            <person name="Lapidus A."/>
            <person name="Lavire C."/>
            <person name="Marechal J."/>
            <person name="Martinez M."/>
            <person name="Mastronunzio J.E."/>
            <person name="Mullin B.C."/>
            <person name="Niemann J."/>
            <person name="Pujic P."/>
            <person name="Rawnsley T."/>
            <person name="Rouy Z."/>
            <person name="Schenowitz C."/>
            <person name="Sellstedt A."/>
            <person name="Tavares F."/>
            <person name="Tomkins J.P."/>
            <person name="Vallenet D."/>
            <person name="Valverde C."/>
            <person name="Wall L.G."/>
            <person name="Wang Y."/>
            <person name="Medigue C."/>
            <person name="Benson D.R."/>
        </authorList>
    </citation>
    <scope>NUCLEOTIDE SEQUENCE [LARGE SCALE GENOMIC DNA]</scope>
    <source>
        <strain evidence="4">DSM 45818 / CECT 9043 / CcI3</strain>
    </source>
</reference>
<organism evidence="3 4">
    <name type="scientific">Frankia casuarinae (strain DSM 45818 / CECT 9043 / HFP020203 / CcI3)</name>
    <dbReference type="NCBI Taxonomy" id="106370"/>
    <lineage>
        <taxon>Bacteria</taxon>
        <taxon>Bacillati</taxon>
        <taxon>Actinomycetota</taxon>
        <taxon>Actinomycetes</taxon>
        <taxon>Frankiales</taxon>
        <taxon>Frankiaceae</taxon>
        <taxon>Frankia</taxon>
    </lineage>
</organism>
<dbReference type="KEGG" id="fra:Francci3_1510"/>
<dbReference type="InterPro" id="IPR000157">
    <property type="entry name" value="TIR_dom"/>
</dbReference>
<dbReference type="Pfam" id="PF13676">
    <property type="entry name" value="TIR_2"/>
    <property type="match status" value="2"/>
</dbReference>
<dbReference type="eggNOG" id="ENOG50349W7">
    <property type="taxonomic scope" value="Bacteria"/>
</dbReference>
<dbReference type="SUPFAM" id="SSF52200">
    <property type="entry name" value="Toll/Interleukin receptor TIR domain"/>
    <property type="match status" value="1"/>
</dbReference>
<dbReference type="EMBL" id="CP000249">
    <property type="protein sequence ID" value="ABD10886.1"/>
    <property type="molecule type" value="Genomic_DNA"/>
</dbReference>
<dbReference type="STRING" id="106370.Francci3_1510"/>
<accession>Q2JCV6</accession>
<proteinExistence type="predicted"/>
<dbReference type="HOGENOM" id="CLU_036795_0_0_11"/>
<dbReference type="GO" id="GO:0007165">
    <property type="term" value="P:signal transduction"/>
    <property type="evidence" value="ECO:0007669"/>
    <property type="project" value="InterPro"/>
</dbReference>
<dbReference type="Proteomes" id="UP000001937">
    <property type="component" value="Chromosome"/>
</dbReference>
<evidence type="ECO:0000313" key="3">
    <source>
        <dbReference type="EMBL" id="ABD10886.1"/>
    </source>
</evidence>
<feature type="domain" description="TIR" evidence="2">
    <location>
        <begin position="5"/>
        <end position="88"/>
    </location>
</feature>
<gene>
    <name evidence="3" type="ordered locus">Francci3_1510</name>
</gene>
<name>Q2JCV6_FRACC</name>
<feature type="domain" description="TIR" evidence="2">
    <location>
        <begin position="280"/>
        <end position="404"/>
    </location>
</feature>
<keyword evidence="4" id="KW-1185">Reference proteome</keyword>
<protein>
    <recommendedName>
        <fullName evidence="2">TIR domain-containing protein</fullName>
    </recommendedName>
</protein>
<feature type="region of interest" description="Disordered" evidence="1">
    <location>
        <begin position="222"/>
        <end position="272"/>
    </location>
</feature>
<dbReference type="OrthoDB" id="9150238at2"/>
<dbReference type="AlphaFoldDB" id="Q2JCV6"/>
<dbReference type="RefSeq" id="WP_011435949.1">
    <property type="nucleotide sequence ID" value="NC_007777.1"/>
</dbReference>
<evidence type="ECO:0000259" key="2">
    <source>
        <dbReference type="Pfam" id="PF13676"/>
    </source>
</evidence>
<sequence>MKNYFFISYAADEDRRWVQRFHADLEYELRVQVGSAVGGILDTRPRPGMDADLALAAGAGGTRVMVALCSDPFFRDAWCGREWEVFHSRIENFSKAGATRLEDGFLRVLWRPTQDPVPAVATRDLADASAGLPDTYRQRGLLWMMRKMLLGAGGYYWFVRMLAARIVAAQQITLDPVPDLAVRRAAAAFGSHPGSSGDPSEAMPPFLPLAGSVNGNGNVNGNGRAGFRTHGDGDEARRAASIGTAPPVPTPTTTSRRTTPPVASDVPSPQTPLAEVSRLVAISYVGADQEWADWLEYLLRRGSHRVVQVRWAQSRGERLAETVDRIAARRPDVTVALLSRHYRPPRPENPGETEIEAWERLGLAGPLENQVIRAVIDREPLPEPLRTLPKLDLSRFEPTAVDGLLAGIRAGARR</sequence>